<feature type="domain" description="Uracil-DNA glycosylase-like" evidence="1">
    <location>
        <begin position="9"/>
        <end position="164"/>
    </location>
</feature>
<evidence type="ECO:0000313" key="2">
    <source>
        <dbReference type="EMBL" id="PZQ51314.1"/>
    </source>
</evidence>
<gene>
    <name evidence="2" type="ORF">DI556_03855</name>
</gene>
<accession>A0A2W5NDV5</accession>
<dbReference type="Gene3D" id="3.40.470.10">
    <property type="entry name" value="Uracil-DNA glycosylase-like domain"/>
    <property type="match status" value="1"/>
</dbReference>
<dbReference type="NCBIfam" id="TIGR04274">
    <property type="entry name" value="hypoxanDNAglyco"/>
    <property type="match status" value="1"/>
</dbReference>
<dbReference type="SUPFAM" id="SSF52141">
    <property type="entry name" value="Uracil-DNA glycosylase-like"/>
    <property type="match status" value="1"/>
</dbReference>
<evidence type="ECO:0000259" key="1">
    <source>
        <dbReference type="SMART" id="SM00986"/>
    </source>
</evidence>
<reference evidence="2 3" key="1">
    <citation type="submission" date="2017-08" db="EMBL/GenBank/DDBJ databases">
        <title>Infants hospitalized years apart are colonized by the same room-sourced microbial strains.</title>
        <authorList>
            <person name="Brooks B."/>
            <person name="Olm M.R."/>
            <person name="Firek B.A."/>
            <person name="Baker R."/>
            <person name="Thomas B.C."/>
            <person name="Morowitz M.J."/>
            <person name="Banfield J.F."/>
        </authorList>
    </citation>
    <scope>NUCLEOTIDE SEQUENCE [LARGE SCALE GENOMIC DNA]</scope>
    <source>
        <strain evidence="2">S2_005_002_R2_34</strain>
    </source>
</reference>
<dbReference type="InterPro" id="IPR026353">
    <property type="entry name" value="Hypoxan-DNA_Glyclase"/>
</dbReference>
<organism evidence="2 3">
    <name type="scientific">Rhodovulum sulfidophilum</name>
    <name type="common">Rhodobacter sulfidophilus</name>
    <dbReference type="NCBI Taxonomy" id="35806"/>
    <lineage>
        <taxon>Bacteria</taxon>
        <taxon>Pseudomonadati</taxon>
        <taxon>Pseudomonadota</taxon>
        <taxon>Alphaproteobacteria</taxon>
        <taxon>Rhodobacterales</taxon>
        <taxon>Paracoccaceae</taxon>
        <taxon>Rhodovulum</taxon>
    </lineage>
</organism>
<sequence length="168" mass="17498">MTPRARHFDPVAGPGTRVLILGSLPGVASLAAGRYYAHPRNGFWRLVGGIIGADLPALDYAARLAALEAAGIGLWDVVGSAERRGSLDQAIRDPELADLPALVATLPKLRAIGFNGATAARHGRARLAGLWAEGGGPDLVALPSSSPAHTMPLAEKARRWAALARYLG</sequence>
<protein>
    <submittedName>
        <fullName evidence="2">DNA-deoxyinosine glycosylase</fullName>
    </submittedName>
</protein>
<dbReference type="AlphaFoldDB" id="A0A2W5NDV5"/>
<dbReference type="Pfam" id="PF03167">
    <property type="entry name" value="UDG"/>
    <property type="match status" value="1"/>
</dbReference>
<dbReference type="Proteomes" id="UP000249185">
    <property type="component" value="Unassembled WGS sequence"/>
</dbReference>
<dbReference type="SMART" id="SM00987">
    <property type="entry name" value="UreE_C"/>
    <property type="match status" value="1"/>
</dbReference>
<comment type="caution">
    <text evidence="2">The sequence shown here is derived from an EMBL/GenBank/DDBJ whole genome shotgun (WGS) entry which is preliminary data.</text>
</comment>
<dbReference type="InterPro" id="IPR005122">
    <property type="entry name" value="Uracil-DNA_glycosylase-like"/>
</dbReference>
<dbReference type="InterPro" id="IPR036895">
    <property type="entry name" value="Uracil-DNA_glycosylase-like_sf"/>
</dbReference>
<dbReference type="SMART" id="SM00986">
    <property type="entry name" value="UDG"/>
    <property type="match status" value="1"/>
</dbReference>
<evidence type="ECO:0000313" key="3">
    <source>
        <dbReference type="Proteomes" id="UP000249185"/>
    </source>
</evidence>
<name>A0A2W5NDV5_RHOSU</name>
<dbReference type="CDD" id="cd10032">
    <property type="entry name" value="UDG-F6_HDG"/>
    <property type="match status" value="1"/>
</dbReference>
<proteinExistence type="predicted"/>
<dbReference type="EMBL" id="QFPW01000002">
    <property type="protein sequence ID" value="PZQ51314.1"/>
    <property type="molecule type" value="Genomic_DNA"/>
</dbReference>